<dbReference type="InterPro" id="IPR044498">
    <property type="entry name" value="AKR4C"/>
</dbReference>
<comment type="similarity">
    <text evidence="1">Belongs to the aldo/keto reductase family.</text>
</comment>
<dbReference type="GO" id="GO:0016491">
    <property type="term" value="F:oxidoreductase activity"/>
    <property type="evidence" value="ECO:0007669"/>
    <property type="project" value="UniProtKB-KW"/>
</dbReference>
<evidence type="ECO:0000256" key="7">
    <source>
        <dbReference type="PIRSR" id="PIRSR000097-3"/>
    </source>
</evidence>
<dbReference type="InterPro" id="IPR018170">
    <property type="entry name" value="Aldo/ket_reductase_CS"/>
</dbReference>
<dbReference type="PRINTS" id="PR00069">
    <property type="entry name" value="ALDKETRDTASE"/>
</dbReference>
<organism evidence="9">
    <name type="scientific">Opuntia streptacantha</name>
    <name type="common">Prickly pear cactus</name>
    <name type="synonym">Opuntia cardona</name>
    <dbReference type="NCBI Taxonomy" id="393608"/>
    <lineage>
        <taxon>Eukaryota</taxon>
        <taxon>Viridiplantae</taxon>
        <taxon>Streptophyta</taxon>
        <taxon>Embryophyta</taxon>
        <taxon>Tracheophyta</taxon>
        <taxon>Spermatophyta</taxon>
        <taxon>Magnoliopsida</taxon>
        <taxon>eudicotyledons</taxon>
        <taxon>Gunneridae</taxon>
        <taxon>Pentapetalae</taxon>
        <taxon>Caryophyllales</taxon>
        <taxon>Cactineae</taxon>
        <taxon>Cactaceae</taxon>
        <taxon>Opuntioideae</taxon>
        <taxon>Opuntia</taxon>
    </lineage>
</organism>
<dbReference type="PANTHER" id="PTHR11732">
    <property type="entry name" value="ALDO/KETO REDUCTASE"/>
    <property type="match status" value="1"/>
</dbReference>
<proteinExistence type="inferred from homology"/>
<reference evidence="9" key="2">
    <citation type="submission" date="2020-07" db="EMBL/GenBank/DDBJ databases">
        <authorList>
            <person name="Vera ALvarez R."/>
            <person name="Arias-Moreno D.M."/>
            <person name="Jimenez-Jacinto V."/>
            <person name="Jimenez-Bremont J.F."/>
            <person name="Swaminathan K."/>
            <person name="Moose S.P."/>
            <person name="Guerrero-Gonzalez M.L."/>
            <person name="Marino-Ramirez L."/>
            <person name="Landsman D."/>
            <person name="Rodriguez-Kessler M."/>
            <person name="Delgado-Sanchez P."/>
        </authorList>
    </citation>
    <scope>NUCLEOTIDE SEQUENCE</scope>
    <source>
        <tissue evidence="9">Cladode</tissue>
    </source>
</reference>
<dbReference type="EMBL" id="GISG01108717">
    <property type="protein sequence ID" value="MBA4638217.1"/>
    <property type="molecule type" value="Transcribed_RNA"/>
</dbReference>
<evidence type="ECO:0000256" key="2">
    <source>
        <dbReference type="ARBA" id="ARBA00022857"/>
    </source>
</evidence>
<dbReference type="InterPro" id="IPR023210">
    <property type="entry name" value="NADP_OxRdtase_dom"/>
</dbReference>
<dbReference type="FunFam" id="3.20.20.100:FF:000010">
    <property type="entry name" value="NADPH-dependent aldo-keto reductase, chloroplastic"/>
    <property type="match status" value="1"/>
</dbReference>
<dbReference type="PROSITE" id="PS00062">
    <property type="entry name" value="ALDOKETO_REDUCTASE_2"/>
    <property type="match status" value="1"/>
</dbReference>
<dbReference type="EC" id="1.1.1.21" evidence="9"/>
<dbReference type="InterPro" id="IPR020471">
    <property type="entry name" value="AKR"/>
</dbReference>
<sequence>MANDLRFFELNTGAKIPSIGLGTYAVPPHIVAAAIKMGYRHLDCAHIYGNEKQIGEVLKQLFREGVVKREELFITSKLWNYDHDPEDVPKALDRTLSDLQLDYLDLYLIHWPVKVKKGAVGNDPENLLPPDIPSTWKAMEALYDSGKVRAIGVSNFSTKKMQDLLEVARIPPAVNQVECHPGWQQAKLREFCRSKGVHLSGYSPLGSQSAEAKKAPLLSHPVLTMVAEKLGKTPAQVTLRWGLQMGHSVLPKASSEARLKENLDIFDWSVPDDLLSKFSEIKQVKYVKGTEFVHEKSAGYKNLEELWDGEI</sequence>
<keyword evidence="3" id="KW-0007">Acetylation</keyword>
<dbReference type="AlphaFoldDB" id="A0A7C8ZAX5"/>
<feature type="binding site" evidence="6">
    <location>
        <position position="110"/>
    </location>
    <ligand>
        <name>substrate</name>
    </ligand>
</feature>
<dbReference type="SUPFAM" id="SSF51430">
    <property type="entry name" value="NAD(P)-linked oxidoreductase"/>
    <property type="match status" value="1"/>
</dbReference>
<feature type="site" description="Lowers pKa of active site Tyr" evidence="7">
    <location>
        <position position="77"/>
    </location>
</feature>
<feature type="domain" description="NADP-dependent oxidoreductase" evidence="8">
    <location>
        <begin position="30"/>
        <end position="280"/>
    </location>
</feature>
<evidence type="ECO:0000256" key="6">
    <source>
        <dbReference type="PIRSR" id="PIRSR000097-2"/>
    </source>
</evidence>
<feature type="active site" description="Proton donor" evidence="5">
    <location>
        <position position="48"/>
    </location>
</feature>
<evidence type="ECO:0000256" key="5">
    <source>
        <dbReference type="PIRSR" id="PIRSR000097-1"/>
    </source>
</evidence>
<evidence type="ECO:0000256" key="4">
    <source>
        <dbReference type="ARBA" id="ARBA00023002"/>
    </source>
</evidence>
<evidence type="ECO:0000313" key="9">
    <source>
        <dbReference type="EMBL" id="MBA4638217.1"/>
    </source>
</evidence>
<dbReference type="InterPro" id="IPR036812">
    <property type="entry name" value="NAD(P)_OxRdtase_dom_sf"/>
</dbReference>
<keyword evidence="2" id="KW-0521">NADP</keyword>
<reference evidence="9" key="1">
    <citation type="journal article" date="2013" name="J. Plant Res.">
        <title>Effect of fungi and light on seed germination of three Opuntia species from semiarid lands of central Mexico.</title>
        <authorList>
            <person name="Delgado-Sanchez P."/>
            <person name="Jimenez-Bremont J.F."/>
            <person name="Guerrero-Gonzalez Mde L."/>
            <person name="Flores J."/>
        </authorList>
    </citation>
    <scope>NUCLEOTIDE SEQUENCE</scope>
    <source>
        <tissue evidence="9">Cladode</tissue>
    </source>
</reference>
<name>A0A7C8ZAX5_OPUST</name>
<evidence type="ECO:0000256" key="1">
    <source>
        <dbReference type="ARBA" id="ARBA00007905"/>
    </source>
</evidence>
<dbReference type="PROSITE" id="PS00798">
    <property type="entry name" value="ALDOKETO_REDUCTASE_1"/>
    <property type="match status" value="1"/>
</dbReference>
<evidence type="ECO:0000259" key="8">
    <source>
        <dbReference type="Pfam" id="PF00248"/>
    </source>
</evidence>
<evidence type="ECO:0000256" key="3">
    <source>
        <dbReference type="ARBA" id="ARBA00022990"/>
    </source>
</evidence>
<dbReference type="Pfam" id="PF00248">
    <property type="entry name" value="Aldo_ket_red"/>
    <property type="match status" value="1"/>
</dbReference>
<dbReference type="PIRSF" id="PIRSF000097">
    <property type="entry name" value="AKR"/>
    <property type="match status" value="1"/>
</dbReference>
<protein>
    <submittedName>
        <fullName evidence="9">Aldose reductase</fullName>
        <ecNumber evidence="9">1.1.1.21</ecNumber>
    </submittedName>
</protein>
<dbReference type="CDD" id="cd19125">
    <property type="entry name" value="AKR_AKR4C1-15"/>
    <property type="match status" value="1"/>
</dbReference>
<dbReference type="Gene3D" id="3.20.20.100">
    <property type="entry name" value="NADP-dependent oxidoreductase domain"/>
    <property type="match status" value="1"/>
</dbReference>
<accession>A0A7C8ZAX5</accession>
<keyword evidence="4 9" id="KW-0560">Oxidoreductase</keyword>